<keyword evidence="6" id="KW-1185">Reference proteome</keyword>
<protein>
    <recommendedName>
        <fullName evidence="7">Septum formation initiator</fullName>
    </recommendedName>
</protein>
<evidence type="ECO:0000313" key="3">
    <source>
        <dbReference type="EMBL" id="QOQ89722.1"/>
    </source>
</evidence>
<name>A0A5C7DZ65_9BACT</name>
<evidence type="ECO:0000256" key="1">
    <source>
        <dbReference type="SAM" id="Coils"/>
    </source>
</evidence>
<reference evidence="4 5" key="1">
    <citation type="submission" date="2019-07" db="EMBL/GenBank/DDBJ databases">
        <title>Rapid identification of Enteric Bacteria from Whole Genome Sequences (WGS) using Average Nucleotide Identity (ANI).</title>
        <authorList>
            <person name="Lane C."/>
        </authorList>
    </citation>
    <scope>NUCLEOTIDE SEQUENCE [LARGE SCALE GENOMIC DNA]</scope>
    <source>
        <strain evidence="4 5">2016D-0250</strain>
    </source>
</reference>
<sequence length="93" mass="10779">MSDLLKEYDEHAKKKEAHRHFIKTIALSFLAIIVAMYFGNMFFGKSSLDVLLSLKQEQKNLEKSIDTLKAKNAQAQKEYLQLLRLKGVNTYEN</sequence>
<keyword evidence="2" id="KW-0812">Transmembrane</keyword>
<evidence type="ECO:0000313" key="5">
    <source>
        <dbReference type="Proteomes" id="UP000321310"/>
    </source>
</evidence>
<dbReference type="Proteomes" id="UP000595070">
    <property type="component" value="Chromosome"/>
</dbReference>
<keyword evidence="2" id="KW-0472">Membrane</keyword>
<evidence type="ECO:0000256" key="2">
    <source>
        <dbReference type="SAM" id="Phobius"/>
    </source>
</evidence>
<feature type="coiled-coil region" evidence="1">
    <location>
        <begin position="51"/>
        <end position="85"/>
    </location>
</feature>
<evidence type="ECO:0000313" key="4">
    <source>
        <dbReference type="EMBL" id="TXE84397.1"/>
    </source>
</evidence>
<dbReference type="EMBL" id="VOWB01000015">
    <property type="protein sequence ID" value="TXE84397.1"/>
    <property type="molecule type" value="Genomic_DNA"/>
</dbReference>
<evidence type="ECO:0008006" key="7">
    <source>
        <dbReference type="Google" id="ProtNLM"/>
    </source>
</evidence>
<feature type="transmembrane region" description="Helical" evidence="2">
    <location>
        <begin position="21"/>
        <end position="43"/>
    </location>
</feature>
<dbReference type="AlphaFoldDB" id="A0A5C7DZ65"/>
<dbReference type="EMBL" id="CP063079">
    <property type="protein sequence ID" value="QOQ89722.1"/>
    <property type="molecule type" value="Genomic_DNA"/>
</dbReference>
<keyword evidence="2" id="KW-1133">Transmembrane helix</keyword>
<keyword evidence="1" id="KW-0175">Coiled coil</keyword>
<proteinExistence type="predicted"/>
<reference evidence="3 6" key="2">
    <citation type="submission" date="2020-10" db="EMBL/GenBank/DDBJ databases">
        <title>Campylobacter and Helicobacter PacBio genomes.</title>
        <authorList>
            <person name="Lane C."/>
        </authorList>
    </citation>
    <scope>NUCLEOTIDE SEQUENCE [LARGE SCALE GENOMIC DNA]</scope>
    <source>
        <strain evidence="3 6">2016D-0074</strain>
    </source>
</reference>
<gene>
    <name evidence="4" type="ORF">FPD46_00745</name>
    <name evidence="3" type="ORF">IMC75_03935</name>
</gene>
<accession>A0A5C7DZ65</accession>
<evidence type="ECO:0000313" key="6">
    <source>
        <dbReference type="Proteomes" id="UP000595070"/>
    </source>
</evidence>
<dbReference type="Proteomes" id="UP000321310">
    <property type="component" value="Unassembled WGS sequence"/>
</dbReference>
<organism evidence="4 5">
    <name type="scientific">Campylobacter peloridis</name>
    <dbReference type="NCBI Taxonomy" id="488546"/>
    <lineage>
        <taxon>Bacteria</taxon>
        <taxon>Pseudomonadati</taxon>
        <taxon>Campylobacterota</taxon>
        <taxon>Epsilonproteobacteria</taxon>
        <taxon>Campylobacterales</taxon>
        <taxon>Campylobacteraceae</taxon>
        <taxon>Campylobacter</taxon>
    </lineage>
</organism>